<name>F4C1A6_SPHS2</name>
<reference evidence="1" key="1">
    <citation type="submission" date="2011-03" db="EMBL/GenBank/DDBJ databases">
        <title>Complete sequence of Sphingobacterium sp. 21.</title>
        <authorList>
            <consortium name="US DOE Joint Genome Institute"/>
            <person name="Lucas S."/>
            <person name="Copeland A."/>
            <person name="Lapidus A."/>
            <person name="Cheng J.-F."/>
            <person name="Goodwin L."/>
            <person name="Pitluck S."/>
            <person name="Davenport K."/>
            <person name="Detter J.C."/>
            <person name="Han C."/>
            <person name="Tapia R."/>
            <person name="Land M."/>
            <person name="Hauser L."/>
            <person name="Kyrpides N."/>
            <person name="Ivanova N."/>
            <person name="Ovchinnikova G."/>
            <person name="Pagani I."/>
            <person name="Siebers A.K."/>
            <person name="Allgaier M."/>
            <person name="Thelen M.P."/>
            <person name="Hugenholtz P."/>
            <person name="Woyke T."/>
        </authorList>
    </citation>
    <scope>NUCLEOTIDE SEQUENCE</scope>
    <source>
        <strain evidence="1">21</strain>
    </source>
</reference>
<protein>
    <submittedName>
        <fullName evidence="1">Uncharacterized protein</fullName>
    </submittedName>
</protein>
<gene>
    <name evidence="1" type="ordered locus">Sph21_1478</name>
</gene>
<accession>F4C1A6</accession>
<organism evidence="1">
    <name type="scientific">Sphingobacterium sp. (strain 21)</name>
    <dbReference type="NCBI Taxonomy" id="743722"/>
    <lineage>
        <taxon>Bacteria</taxon>
        <taxon>Pseudomonadati</taxon>
        <taxon>Bacteroidota</taxon>
        <taxon>Sphingobacteriia</taxon>
        <taxon>Sphingobacteriales</taxon>
        <taxon>Sphingobacteriaceae</taxon>
        <taxon>Sphingobacterium</taxon>
    </lineage>
</organism>
<proteinExistence type="predicted"/>
<dbReference type="HOGENOM" id="CLU_3358549_0_0_10"/>
<dbReference type="STRING" id="743722.Sph21_1478"/>
<dbReference type="KEGG" id="shg:Sph21_1478"/>
<dbReference type="EMBL" id="CP002584">
    <property type="protein sequence ID" value="ADZ78040.1"/>
    <property type="molecule type" value="Genomic_DNA"/>
</dbReference>
<evidence type="ECO:0000313" key="1">
    <source>
        <dbReference type="EMBL" id="ADZ78040.1"/>
    </source>
</evidence>
<dbReference type="AlphaFoldDB" id="F4C1A6"/>
<sequence>MNGLIFVNLLVLKVNALSRFYTPHSIFDSRSDVSFS</sequence>